<comment type="subcellular location">
    <subcellularLocation>
        <location evidence="1">Cell membrane</location>
        <topology evidence="1">Multi-pass membrane protein</topology>
    </subcellularLocation>
</comment>
<feature type="domain" description="ABC3 transporter permease C-terminal" evidence="8">
    <location>
        <begin position="283"/>
        <end position="408"/>
    </location>
</feature>
<evidence type="ECO:0000256" key="3">
    <source>
        <dbReference type="ARBA" id="ARBA00022475"/>
    </source>
</evidence>
<keyword evidence="3" id="KW-1003">Cell membrane</keyword>
<evidence type="ECO:0000256" key="5">
    <source>
        <dbReference type="ARBA" id="ARBA00022989"/>
    </source>
</evidence>
<gene>
    <name evidence="10" type="ORF">IAC94_01860</name>
</gene>
<accession>A0A9D1E050</accession>
<sequence>MNLNLFIAKKIKGRGVSSTGNAIACVSVAISIGVILMAVAISEGFRKEIGKRAAGFTGEILITVPGMDYMNDVYPLQADLSYLPEIEKIPEIRSVSETAYKPGMVKSDKDVHGVMFKGVDSTYSLDFFADFLTEGTLPDFSGRSMSDQVLISKRLAMMLGLSTGDRMTVYFIGEQVRARRLTVTGLYDIQLENLDEKLAVMDIRQIRRLNGWEDHESSCLEIALGGDGGKAADRRRIEVYDEIGEIIMDRDITADAPVVVRRIDEIYPGLFDWLALLDLNVLVVMALMMAVAGFNMISGLLIILFERISMIGLLKSLGMRTSNICKVFIYRGGAIVLKGMLWGNAAAILLLAAQKWLKPFTLNPVNYFVNFVPVELNPLHIIAVDIAAFVLMLIIMIIPSLFIARVSPARTIKVS</sequence>
<dbReference type="PANTHER" id="PTHR30489">
    <property type="entry name" value="LIPOPROTEIN-RELEASING SYSTEM TRANSMEMBRANE PROTEIN LOLE"/>
    <property type="match status" value="1"/>
</dbReference>
<dbReference type="GO" id="GO:0098797">
    <property type="term" value="C:plasma membrane protein complex"/>
    <property type="evidence" value="ECO:0007669"/>
    <property type="project" value="TreeGrafter"/>
</dbReference>
<reference evidence="10" key="2">
    <citation type="journal article" date="2021" name="PeerJ">
        <title>Extensive microbial diversity within the chicken gut microbiome revealed by metagenomics and culture.</title>
        <authorList>
            <person name="Gilroy R."/>
            <person name="Ravi A."/>
            <person name="Getino M."/>
            <person name="Pursley I."/>
            <person name="Horton D.L."/>
            <person name="Alikhan N.F."/>
            <person name="Baker D."/>
            <person name="Gharbi K."/>
            <person name="Hall N."/>
            <person name="Watson M."/>
            <person name="Adriaenssens E.M."/>
            <person name="Foster-Nyarko E."/>
            <person name="Jarju S."/>
            <person name="Secka A."/>
            <person name="Antonio M."/>
            <person name="Oren A."/>
            <person name="Chaudhuri R.R."/>
            <person name="La Ragione R."/>
            <person name="Hildebrand F."/>
            <person name="Pallen M.J."/>
        </authorList>
    </citation>
    <scope>NUCLEOTIDE SEQUENCE</scope>
    <source>
        <strain evidence="10">ChiHjej13B12-12457</strain>
    </source>
</reference>
<evidence type="ECO:0000256" key="7">
    <source>
        <dbReference type="SAM" id="Phobius"/>
    </source>
</evidence>
<evidence type="ECO:0000313" key="10">
    <source>
        <dbReference type="EMBL" id="HIR62255.1"/>
    </source>
</evidence>
<dbReference type="EMBL" id="DVHI01000028">
    <property type="protein sequence ID" value="HIR62255.1"/>
    <property type="molecule type" value="Genomic_DNA"/>
</dbReference>
<evidence type="ECO:0000256" key="4">
    <source>
        <dbReference type="ARBA" id="ARBA00022692"/>
    </source>
</evidence>
<name>A0A9D1E050_9BACT</name>
<dbReference type="Pfam" id="PF12704">
    <property type="entry name" value="MacB_PCD"/>
    <property type="match status" value="1"/>
</dbReference>
<evidence type="ECO:0000259" key="8">
    <source>
        <dbReference type="Pfam" id="PF02687"/>
    </source>
</evidence>
<dbReference type="Proteomes" id="UP000886744">
    <property type="component" value="Unassembled WGS sequence"/>
</dbReference>
<feature type="transmembrane region" description="Helical" evidence="7">
    <location>
        <begin position="335"/>
        <end position="357"/>
    </location>
</feature>
<keyword evidence="4 7" id="KW-0812">Transmembrane</keyword>
<dbReference type="InterPro" id="IPR025857">
    <property type="entry name" value="MacB_PCD"/>
</dbReference>
<proteinExistence type="inferred from homology"/>
<evidence type="ECO:0000256" key="2">
    <source>
        <dbReference type="ARBA" id="ARBA00005236"/>
    </source>
</evidence>
<protein>
    <submittedName>
        <fullName evidence="10">ABC transporter permease</fullName>
    </submittedName>
</protein>
<evidence type="ECO:0000313" key="11">
    <source>
        <dbReference type="Proteomes" id="UP000886744"/>
    </source>
</evidence>
<evidence type="ECO:0000259" key="9">
    <source>
        <dbReference type="Pfam" id="PF12704"/>
    </source>
</evidence>
<evidence type="ECO:0000256" key="6">
    <source>
        <dbReference type="ARBA" id="ARBA00023136"/>
    </source>
</evidence>
<dbReference type="Pfam" id="PF02687">
    <property type="entry name" value="FtsX"/>
    <property type="match status" value="1"/>
</dbReference>
<feature type="domain" description="MacB-like periplasmic core" evidence="9">
    <location>
        <begin position="23"/>
        <end position="210"/>
    </location>
</feature>
<reference evidence="10" key="1">
    <citation type="submission" date="2020-10" db="EMBL/GenBank/DDBJ databases">
        <authorList>
            <person name="Gilroy R."/>
        </authorList>
    </citation>
    <scope>NUCLEOTIDE SEQUENCE</scope>
    <source>
        <strain evidence="10">ChiHjej13B12-12457</strain>
    </source>
</reference>
<comment type="similarity">
    <text evidence="2">Belongs to the ABC-4 integral membrane protein family. LolC/E subfamily.</text>
</comment>
<feature type="transmembrane region" description="Helical" evidence="7">
    <location>
        <begin position="20"/>
        <end position="42"/>
    </location>
</feature>
<dbReference type="AlphaFoldDB" id="A0A9D1E050"/>
<dbReference type="GO" id="GO:0044874">
    <property type="term" value="P:lipoprotein localization to outer membrane"/>
    <property type="evidence" value="ECO:0007669"/>
    <property type="project" value="TreeGrafter"/>
</dbReference>
<feature type="transmembrane region" description="Helical" evidence="7">
    <location>
        <begin position="377"/>
        <end position="403"/>
    </location>
</feature>
<dbReference type="InterPro" id="IPR051447">
    <property type="entry name" value="Lipoprotein-release_system"/>
</dbReference>
<evidence type="ECO:0000256" key="1">
    <source>
        <dbReference type="ARBA" id="ARBA00004651"/>
    </source>
</evidence>
<organism evidence="10 11">
    <name type="scientific">Candidatus Coprenecus avistercoris</name>
    <dbReference type="NCBI Taxonomy" id="2840730"/>
    <lineage>
        <taxon>Bacteria</taxon>
        <taxon>Pseudomonadati</taxon>
        <taxon>Bacteroidota</taxon>
        <taxon>Bacteroidia</taxon>
        <taxon>Bacteroidales</taxon>
        <taxon>Rikenellaceae</taxon>
        <taxon>Rikenellaceae incertae sedis</taxon>
        <taxon>Candidatus Coprenecus</taxon>
    </lineage>
</organism>
<dbReference type="InterPro" id="IPR003838">
    <property type="entry name" value="ABC3_permease_C"/>
</dbReference>
<comment type="caution">
    <text evidence="10">The sequence shown here is derived from an EMBL/GenBank/DDBJ whole genome shotgun (WGS) entry which is preliminary data.</text>
</comment>
<keyword evidence="5 7" id="KW-1133">Transmembrane helix</keyword>
<keyword evidence="6 7" id="KW-0472">Membrane</keyword>
<dbReference type="PANTHER" id="PTHR30489:SF0">
    <property type="entry name" value="LIPOPROTEIN-RELEASING SYSTEM TRANSMEMBRANE PROTEIN LOLE"/>
    <property type="match status" value="1"/>
</dbReference>